<dbReference type="SUPFAM" id="SSF103039">
    <property type="entry name" value="CheC-like"/>
    <property type="match status" value="1"/>
</dbReference>
<dbReference type="STRING" id="37658.SAMN05661086_01264"/>
<dbReference type="Pfam" id="PF13690">
    <property type="entry name" value="CheX"/>
    <property type="match status" value="1"/>
</dbReference>
<dbReference type="RefSeq" id="WP_092559851.1">
    <property type="nucleotide sequence ID" value="NZ_FOYZ01000004.1"/>
</dbReference>
<reference evidence="3 4" key="1">
    <citation type="submission" date="2016-10" db="EMBL/GenBank/DDBJ databases">
        <authorList>
            <person name="de Groot N.N."/>
        </authorList>
    </citation>
    <scope>NUCLEOTIDE SEQUENCE [LARGE SCALE GENOMIC DNA]</scope>
    <source>
        <strain evidence="3 4">743A</strain>
    </source>
</reference>
<dbReference type="AlphaFoldDB" id="A0A1I6IYP7"/>
<dbReference type="GO" id="GO:0006935">
    <property type="term" value="P:chemotaxis"/>
    <property type="evidence" value="ECO:0007669"/>
    <property type="project" value="UniProtKB-KW"/>
</dbReference>
<dbReference type="CDD" id="cd17906">
    <property type="entry name" value="CheX"/>
    <property type="match status" value="1"/>
</dbReference>
<dbReference type="PANTHER" id="PTHR39452:SF1">
    <property type="entry name" value="CHEY-P PHOSPHATASE CHEX"/>
    <property type="match status" value="1"/>
</dbReference>
<dbReference type="InterPro" id="IPR038756">
    <property type="entry name" value="CheX-like"/>
</dbReference>
<dbReference type="PANTHER" id="PTHR39452">
    <property type="entry name" value="CHEY-P PHOSPHATASE CHEX"/>
    <property type="match status" value="1"/>
</dbReference>
<dbReference type="InterPro" id="IPR028051">
    <property type="entry name" value="CheX-like_dom"/>
</dbReference>
<evidence type="ECO:0000313" key="3">
    <source>
        <dbReference type="EMBL" id="SFR71865.1"/>
    </source>
</evidence>
<dbReference type="Gene3D" id="3.40.1550.10">
    <property type="entry name" value="CheC-like"/>
    <property type="match status" value="1"/>
</dbReference>
<sequence>MADLNANHVNPFLIAATKILKETCLIETKIGKPSVKPMVSTHDMYIIMIGITGEMSGQAMIAFEYSIACDIASKMCMMPIEKMDELSNSAICELGNMIMGNAATVFSTKGIGIDITPPTLCTGSISISSSFTTNICIPIIYEDNKIIEVHVAVKDNH</sequence>
<evidence type="ECO:0000256" key="1">
    <source>
        <dbReference type="ARBA" id="ARBA00022500"/>
    </source>
</evidence>
<dbReference type="Proteomes" id="UP000199659">
    <property type="component" value="Unassembled WGS sequence"/>
</dbReference>
<keyword evidence="4" id="KW-1185">Reference proteome</keyword>
<evidence type="ECO:0000313" key="4">
    <source>
        <dbReference type="Proteomes" id="UP000199659"/>
    </source>
</evidence>
<dbReference type="EMBL" id="FOYZ01000004">
    <property type="protein sequence ID" value="SFR71865.1"/>
    <property type="molecule type" value="Genomic_DNA"/>
</dbReference>
<feature type="domain" description="Chemotaxis phosphatase CheX-like" evidence="2">
    <location>
        <begin position="46"/>
        <end position="124"/>
    </location>
</feature>
<keyword evidence="1" id="KW-0145">Chemotaxis</keyword>
<dbReference type="OrthoDB" id="9788100at2"/>
<name>A0A1I6IYP7_9FIRM</name>
<proteinExistence type="predicted"/>
<organism evidence="3 4">
    <name type="scientific">Anaeromicropila populeti</name>
    <dbReference type="NCBI Taxonomy" id="37658"/>
    <lineage>
        <taxon>Bacteria</taxon>
        <taxon>Bacillati</taxon>
        <taxon>Bacillota</taxon>
        <taxon>Clostridia</taxon>
        <taxon>Lachnospirales</taxon>
        <taxon>Lachnospiraceae</taxon>
        <taxon>Anaeromicropila</taxon>
    </lineage>
</organism>
<protein>
    <submittedName>
        <fullName evidence="3">Chemotaxis protein CheX</fullName>
    </submittedName>
</protein>
<accession>A0A1I6IYP7</accession>
<dbReference type="InterPro" id="IPR028976">
    <property type="entry name" value="CheC-like_sf"/>
</dbReference>
<evidence type="ECO:0000259" key="2">
    <source>
        <dbReference type="Pfam" id="PF13690"/>
    </source>
</evidence>
<gene>
    <name evidence="3" type="ORF">SAMN05661086_01264</name>
</gene>